<comment type="similarity">
    <text evidence="1">Belongs to the glycosyl hydrolase 43 family.</text>
</comment>
<protein>
    <submittedName>
        <fullName evidence="9">Glycosyl hydrolase, family 43</fullName>
    </submittedName>
</protein>
<dbReference type="CAZy" id="CBM6">
    <property type="family name" value="Carbohydrate-Binding Module Family 6"/>
</dbReference>
<dbReference type="AlphaFoldDB" id="D1PGU8"/>
<dbReference type="Proteomes" id="UP000004477">
    <property type="component" value="Unassembled WGS sequence"/>
</dbReference>
<evidence type="ECO:0000256" key="6">
    <source>
        <dbReference type="PIRSR" id="PIRSR606710-2"/>
    </source>
</evidence>
<comment type="caution">
    <text evidence="9">The sequence shown here is derived from an EMBL/GenBank/DDBJ whole genome shotgun (WGS) entry which is preliminary data.</text>
</comment>
<dbReference type="InterPro" id="IPR051795">
    <property type="entry name" value="Glycosyl_Hydrlase_43"/>
</dbReference>
<dbReference type="PaxDb" id="537011-PREVCOP_06463"/>
<dbReference type="CAZy" id="GH43">
    <property type="family name" value="Glycoside Hydrolase Family 43"/>
</dbReference>
<evidence type="ECO:0000313" key="10">
    <source>
        <dbReference type="Proteomes" id="UP000004477"/>
    </source>
</evidence>
<keyword evidence="3 9" id="KW-0378">Hydrolase</keyword>
<dbReference type="Gene3D" id="2.115.10.20">
    <property type="entry name" value="Glycosyl hydrolase domain, family 43"/>
    <property type="match status" value="2"/>
</dbReference>
<dbReference type="PROSITE" id="PS51175">
    <property type="entry name" value="CBM6"/>
    <property type="match status" value="1"/>
</dbReference>
<accession>D1PGU8</accession>
<evidence type="ECO:0000256" key="1">
    <source>
        <dbReference type="ARBA" id="ARBA00009865"/>
    </source>
</evidence>
<feature type="active site" description="Proton donor" evidence="5">
    <location>
        <position position="236"/>
    </location>
</feature>
<dbReference type="InterPro" id="IPR041542">
    <property type="entry name" value="GH43_C2"/>
</dbReference>
<dbReference type="InterPro" id="IPR006710">
    <property type="entry name" value="Glyco_hydro_43"/>
</dbReference>
<dbReference type="GO" id="GO:0005975">
    <property type="term" value="P:carbohydrate metabolic process"/>
    <property type="evidence" value="ECO:0007669"/>
    <property type="project" value="InterPro"/>
</dbReference>
<dbReference type="Pfam" id="PF17851">
    <property type="entry name" value="GH43_C2"/>
    <property type="match status" value="1"/>
</dbReference>
<evidence type="ECO:0000259" key="8">
    <source>
        <dbReference type="PROSITE" id="PS51175"/>
    </source>
</evidence>
<evidence type="ECO:0000313" key="9">
    <source>
        <dbReference type="EMBL" id="EFB34056.1"/>
    </source>
</evidence>
<feature type="site" description="Important for catalytic activity, responsible for pKa modulation of the active site Glu and correct orientation of both the proton donor and substrate" evidence="6">
    <location>
        <position position="158"/>
    </location>
</feature>
<dbReference type="CDD" id="cd04084">
    <property type="entry name" value="CBM6_xylanase-like"/>
    <property type="match status" value="1"/>
</dbReference>
<dbReference type="Pfam" id="PF04616">
    <property type="entry name" value="Glyco_hydro_43"/>
    <property type="match status" value="2"/>
</dbReference>
<dbReference type="STRING" id="537011.PREVCOP_06463"/>
<dbReference type="CDD" id="cd09001">
    <property type="entry name" value="GH43_FsAxh1-like"/>
    <property type="match status" value="1"/>
</dbReference>
<gene>
    <name evidence="9" type="ORF">PREVCOP_06463</name>
</gene>
<feature type="chain" id="PRO_5003026309" evidence="7">
    <location>
        <begin position="30"/>
        <end position="987"/>
    </location>
</feature>
<sequence>MMNTTKNLALRKPLLMSAWLLAMQGATYAQNPIVQTQLTTDPAPLVVGDRLYVYTGHDEDKADFFWMNEWRVYSTKDMVNWTDHGSPLDLSSFSWADDRAWAAQTIERNGKYYWYICAHSKLTGGMAIGVAVADSPTGPFKDALGKPLFDNGNWDNIDPTVWMDEDGQAYLYWGNPHLYYAKLNEDMISFKGGIDAKAAVDGKREVGRIVMTEEGFGSPDVEKRDSTRKYKDCYTEGPWFMKRGKNYYMLYAAGGVPEHIAYSMSKKPFGPWKYMGEIMPLEDTGSFTNHCGVTDFKGKSYFFYHTGKLGGGFGRSVAVEEFKYNADGTFPIIHHTQEGVAPIATLNPYKRQEAETIAFSKGVKSEQTDDTGVYISEIHNDDYIKVREVDFGNESPDAFAISAACSSLGGSLEVHLDKKDGELVAKIDVSKTGGWEKWKTFSAQMMKKVTGKHDIYFVFKGLKGSKLFNFDWWKFEKNFANPVVWADVPDVDVIRVGDSFYMVSTTMHLMPGAPIMKSKDLVNWETVNYIFPKLTDSPKYDMKEGTVYGRGQWATSLQYHRGKFYALFAPNDNPGGETYICTADDIEGKWTIHSRLQHFHDAALFFDDDDKAYVVYGTGEMVQLNADLTEVVPGSHRKLFERDADETGLLEGSRMIKHNGKYYLLMISWPQGHPRREVCYRADKITGPYEKKVILETEFAGFNGVGQGTIVDDKDGNWYGIVFQDRGGVGRVLTLEPCTWNDGWPMLTDEKGNIPAEMQKPVLGYDGKGLVYSDDFSKDKLELQWQWNHNPVDNAWSLTERKGWLRLKTSRIVPNIFLAPNTISTRTEGPTCEGIIKMDVSKMKDGDVAGLSAFQGDAALLSIVKEGKKLFVVGTKESVALTDKEKAVTGVKREEVYRHLLNLKQDKATKSSIIYLKMSCDFRLHQDLATLLYSIDGKTWIPAIKDFKMQYDYRRFFMGTRIAVYNYATKAAGGYVDVDSFEYSKRK</sequence>
<feature type="domain" description="CBM6" evidence="8">
    <location>
        <begin position="350"/>
        <end position="476"/>
    </location>
</feature>
<evidence type="ECO:0000256" key="3">
    <source>
        <dbReference type="ARBA" id="ARBA00022801"/>
    </source>
</evidence>
<proteinExistence type="inferred from homology"/>
<dbReference type="SUPFAM" id="SSF75005">
    <property type="entry name" value="Arabinanase/levansucrase/invertase"/>
    <property type="match status" value="2"/>
</dbReference>
<dbReference type="CDD" id="cd18618">
    <property type="entry name" value="GH43_Xsa43E-like"/>
    <property type="match status" value="1"/>
</dbReference>
<dbReference type="GO" id="GO:0004553">
    <property type="term" value="F:hydrolase activity, hydrolyzing O-glycosyl compounds"/>
    <property type="evidence" value="ECO:0007669"/>
    <property type="project" value="InterPro"/>
</dbReference>
<dbReference type="InterPro" id="IPR005084">
    <property type="entry name" value="CBM6"/>
</dbReference>
<keyword evidence="4" id="KW-0326">Glycosidase</keyword>
<dbReference type="SUPFAM" id="SSF49785">
    <property type="entry name" value="Galactose-binding domain-like"/>
    <property type="match status" value="1"/>
</dbReference>
<dbReference type="Pfam" id="PF03422">
    <property type="entry name" value="CBM_6"/>
    <property type="match status" value="1"/>
</dbReference>
<dbReference type="PANTHER" id="PTHR42812:SF15">
    <property type="entry name" value="HYDROLASE, PUTATIVE (AFU_ORTHOLOGUE AFUA_2G00930)-RELATED"/>
    <property type="match status" value="1"/>
</dbReference>
<evidence type="ECO:0000256" key="2">
    <source>
        <dbReference type="ARBA" id="ARBA00022729"/>
    </source>
</evidence>
<dbReference type="InterPro" id="IPR008979">
    <property type="entry name" value="Galactose-bd-like_sf"/>
</dbReference>
<dbReference type="InterPro" id="IPR023296">
    <property type="entry name" value="Glyco_hydro_beta-prop_sf"/>
</dbReference>
<dbReference type="PANTHER" id="PTHR42812">
    <property type="entry name" value="BETA-XYLOSIDASE"/>
    <property type="match status" value="1"/>
</dbReference>
<dbReference type="GO" id="GO:0030246">
    <property type="term" value="F:carbohydrate binding"/>
    <property type="evidence" value="ECO:0007669"/>
    <property type="project" value="InterPro"/>
</dbReference>
<dbReference type="SUPFAM" id="SSF49899">
    <property type="entry name" value="Concanavalin A-like lectins/glucanases"/>
    <property type="match status" value="1"/>
</dbReference>
<reference evidence="9" key="1">
    <citation type="submission" date="2009-11" db="EMBL/GenBank/DDBJ databases">
        <authorList>
            <person name="Weinstock G."/>
            <person name="Sodergren E."/>
            <person name="Clifton S."/>
            <person name="Fulton L."/>
            <person name="Fulton B."/>
            <person name="Courtney L."/>
            <person name="Fronick C."/>
            <person name="Harrison M."/>
            <person name="Strong C."/>
            <person name="Farmer C."/>
            <person name="Delahaunty K."/>
            <person name="Markovic C."/>
            <person name="Hall O."/>
            <person name="Minx P."/>
            <person name="Tomlinson C."/>
            <person name="Mitreva M."/>
            <person name="Nelson J."/>
            <person name="Hou S."/>
            <person name="Wollam A."/>
            <person name="Pepin K.H."/>
            <person name="Johnson M."/>
            <person name="Bhonagiri V."/>
            <person name="Nash W.E."/>
            <person name="Warren W."/>
            <person name="Chinwalla A."/>
            <person name="Mardis E.R."/>
            <person name="Wilson R.K."/>
        </authorList>
    </citation>
    <scope>NUCLEOTIDE SEQUENCE [LARGE SCALE GENOMIC DNA]</scope>
    <source>
        <strain evidence="9">DSM 18205</strain>
    </source>
</reference>
<keyword evidence="10" id="KW-1185">Reference proteome</keyword>
<evidence type="ECO:0000256" key="7">
    <source>
        <dbReference type="SAM" id="SignalP"/>
    </source>
</evidence>
<evidence type="ECO:0000256" key="4">
    <source>
        <dbReference type="ARBA" id="ARBA00023295"/>
    </source>
</evidence>
<dbReference type="InterPro" id="IPR013320">
    <property type="entry name" value="ConA-like_dom_sf"/>
</dbReference>
<feature type="signal peptide" evidence="7">
    <location>
        <begin position="1"/>
        <end position="29"/>
    </location>
</feature>
<dbReference type="InterPro" id="IPR006584">
    <property type="entry name" value="Cellulose-bd_IV"/>
</dbReference>
<feature type="active site" description="Proton acceptor" evidence="5">
    <location>
        <position position="41"/>
    </location>
</feature>
<dbReference type="SMART" id="SM00606">
    <property type="entry name" value="CBD_IV"/>
    <property type="match status" value="1"/>
</dbReference>
<name>D1PGU8_9BACT</name>
<dbReference type="EMBL" id="ACBX02000047">
    <property type="protein sequence ID" value="EFB34056.1"/>
    <property type="molecule type" value="Genomic_DNA"/>
</dbReference>
<organism evidence="9 10">
    <name type="scientific">Segatella copri DSM 18205</name>
    <dbReference type="NCBI Taxonomy" id="537011"/>
    <lineage>
        <taxon>Bacteria</taxon>
        <taxon>Pseudomonadati</taxon>
        <taxon>Bacteroidota</taxon>
        <taxon>Bacteroidia</taxon>
        <taxon>Bacteroidales</taxon>
        <taxon>Prevotellaceae</taxon>
        <taxon>Segatella</taxon>
    </lineage>
</organism>
<evidence type="ECO:0000256" key="5">
    <source>
        <dbReference type="PIRSR" id="PIRSR606710-1"/>
    </source>
</evidence>
<dbReference type="Gene3D" id="2.60.120.200">
    <property type="match status" value="1"/>
</dbReference>
<dbReference type="Gene3D" id="2.60.120.260">
    <property type="entry name" value="Galactose-binding domain-like"/>
    <property type="match status" value="1"/>
</dbReference>
<dbReference type="HOGENOM" id="CLU_302240_0_0_10"/>
<keyword evidence="2 7" id="KW-0732">Signal</keyword>